<dbReference type="EMBL" id="JRPK02000015">
    <property type="protein sequence ID" value="TLD98169.1"/>
    <property type="molecule type" value="Genomic_DNA"/>
</dbReference>
<dbReference type="AlphaFoldDB" id="A0A4U8TDS4"/>
<protein>
    <submittedName>
        <fullName evidence="2">Uncharacterized protein</fullName>
    </submittedName>
</protein>
<feature type="compositionally biased region" description="Polar residues" evidence="1">
    <location>
        <begin position="89"/>
        <end position="107"/>
    </location>
</feature>
<feature type="non-terminal residue" evidence="2">
    <location>
        <position position="135"/>
    </location>
</feature>
<accession>A0A4U8TDS4</accession>
<dbReference type="RefSeq" id="WP_138120812.1">
    <property type="nucleotide sequence ID" value="NZ_JRPK02000015.1"/>
</dbReference>
<evidence type="ECO:0000256" key="1">
    <source>
        <dbReference type="SAM" id="MobiDB-lite"/>
    </source>
</evidence>
<comment type="caution">
    <text evidence="2">The sequence shown here is derived from an EMBL/GenBank/DDBJ whole genome shotgun (WGS) entry which is preliminary data.</text>
</comment>
<sequence length="135" mass="14785">MKNGIFNTITNKKGQTIITNGASKIVANALNVNELLHIKDSSKHSGVMRIELSDKEDVNQDFSKYLKVSADSKGLKNMSADEIKELIESSKSQNNNTSGTNTADYQNASGTYITTSDGKHYLVLPDIMTNENITN</sequence>
<proteinExistence type="predicted"/>
<feature type="region of interest" description="Disordered" evidence="1">
    <location>
        <begin position="88"/>
        <end position="107"/>
    </location>
</feature>
<dbReference type="Proteomes" id="UP000029861">
    <property type="component" value="Unassembled WGS sequence"/>
</dbReference>
<gene>
    <name evidence="2" type="ORF">LS80_005525</name>
</gene>
<organism evidence="2 3">
    <name type="scientific">Helicobacter trogontum</name>
    <dbReference type="NCBI Taxonomy" id="50960"/>
    <lineage>
        <taxon>Bacteria</taxon>
        <taxon>Pseudomonadati</taxon>
        <taxon>Campylobacterota</taxon>
        <taxon>Epsilonproteobacteria</taxon>
        <taxon>Campylobacterales</taxon>
        <taxon>Helicobacteraceae</taxon>
        <taxon>Helicobacter</taxon>
    </lineage>
</organism>
<evidence type="ECO:0000313" key="2">
    <source>
        <dbReference type="EMBL" id="TLD98169.1"/>
    </source>
</evidence>
<name>A0A4U8TDS4_9HELI</name>
<evidence type="ECO:0000313" key="3">
    <source>
        <dbReference type="Proteomes" id="UP000029861"/>
    </source>
</evidence>
<reference evidence="2 3" key="1">
    <citation type="journal article" date="2014" name="Genome Announc.">
        <title>Draft genome sequences of eight enterohepatic helicobacter species isolated from both laboratory and wild rodents.</title>
        <authorList>
            <person name="Sheh A."/>
            <person name="Shen Z."/>
            <person name="Fox J.G."/>
        </authorList>
    </citation>
    <scope>NUCLEOTIDE SEQUENCE [LARGE SCALE GENOMIC DNA]</scope>
    <source>
        <strain evidence="2 3">ATCC 49310</strain>
    </source>
</reference>